<evidence type="ECO:0000313" key="1">
    <source>
        <dbReference type="EMBL" id="KIH88712.1"/>
    </source>
</evidence>
<dbReference type="AlphaFoldDB" id="A0A0C2IUQ2"/>
<dbReference type="GeneID" id="63682014"/>
<dbReference type="EMBL" id="AWTV01000009">
    <property type="protein sequence ID" value="KIH88712.1"/>
    <property type="molecule type" value="Genomic_DNA"/>
</dbReference>
<evidence type="ECO:0000313" key="2">
    <source>
        <dbReference type="Proteomes" id="UP000031575"/>
    </source>
</evidence>
<organism evidence="1 2">
    <name type="scientific">Sporothrix brasiliensis 5110</name>
    <dbReference type="NCBI Taxonomy" id="1398154"/>
    <lineage>
        <taxon>Eukaryota</taxon>
        <taxon>Fungi</taxon>
        <taxon>Dikarya</taxon>
        <taxon>Ascomycota</taxon>
        <taxon>Pezizomycotina</taxon>
        <taxon>Sordariomycetes</taxon>
        <taxon>Sordariomycetidae</taxon>
        <taxon>Ophiostomatales</taxon>
        <taxon>Ophiostomataceae</taxon>
        <taxon>Sporothrix</taxon>
    </lineage>
</organism>
<dbReference type="VEuPathDB" id="FungiDB:SPBR_08967"/>
<dbReference type="OrthoDB" id="10632722at2759"/>
<name>A0A0C2IUQ2_9PEZI</name>
<dbReference type="RefSeq" id="XP_040616722.1">
    <property type="nucleotide sequence ID" value="XM_040767093.1"/>
</dbReference>
<sequence>MASAKDEYPSTSRCVGLDDTTLRAVGPIPKDPATAWARHDLFVLGRVIDTKDRREIEKRRNDDEPHIFRVVSSEHGCQDETPEESIRQTFRRRKKVLHASQGIRNTGSNKHLDTAPTNTLNLPKIPPEILNMIVSYTLEAPLDLYIRTDTRPEETAWERSGKIRGTYDRRHEYTTKDYDEWLQGRYKNNIPLALVSKHLRNTVSLLVAKNRKTLKDRIGRARVTFTSSTLGNTGKTSRIEDPKSWIRIGTVLQGIWYDLGPRITSRITRLQFAAVWDKDQDRLVTPLRDIVGFVDEFERLRTIAIRCRILFSGKKPTYVDLVKKPYRAEGIYDVIVGEIAAVTAAAIVNRKHDRCGIVPGCCLVPNCETRRSMATIVELSEKILGVLMIYYVGTQSVDFFLLANFIELLQ</sequence>
<gene>
    <name evidence="1" type="ORF">SPBR_08967</name>
</gene>
<dbReference type="HOGENOM" id="CLU_671160_0_0_1"/>
<dbReference type="Proteomes" id="UP000031575">
    <property type="component" value="Unassembled WGS sequence"/>
</dbReference>
<comment type="caution">
    <text evidence="1">The sequence shown here is derived from an EMBL/GenBank/DDBJ whole genome shotgun (WGS) entry which is preliminary data.</text>
</comment>
<protein>
    <submittedName>
        <fullName evidence="1">Uncharacterized protein</fullName>
    </submittedName>
</protein>
<reference evidence="1 2" key="1">
    <citation type="journal article" date="2014" name="BMC Genomics">
        <title>Comparative genomics of the major fungal agents of human and animal Sporotrichosis: Sporothrix schenckii and Sporothrix brasiliensis.</title>
        <authorList>
            <person name="Teixeira M.M."/>
            <person name="de Almeida L.G."/>
            <person name="Kubitschek-Barreira P."/>
            <person name="Alves F.L."/>
            <person name="Kioshima E.S."/>
            <person name="Abadio A.K."/>
            <person name="Fernandes L."/>
            <person name="Derengowski L.S."/>
            <person name="Ferreira K.S."/>
            <person name="Souza R.C."/>
            <person name="Ruiz J.C."/>
            <person name="de Andrade N.C."/>
            <person name="Paes H.C."/>
            <person name="Nicola A.M."/>
            <person name="Albuquerque P."/>
            <person name="Gerber A.L."/>
            <person name="Martins V.P."/>
            <person name="Peconick L.D."/>
            <person name="Neto A.V."/>
            <person name="Chaucanez C.B."/>
            <person name="Silva P.A."/>
            <person name="Cunha O.L."/>
            <person name="de Oliveira F.F."/>
            <person name="dos Santos T.C."/>
            <person name="Barros A.L."/>
            <person name="Soares M.A."/>
            <person name="de Oliveira L.M."/>
            <person name="Marini M.M."/>
            <person name="Villalobos-Duno H."/>
            <person name="Cunha M.M."/>
            <person name="de Hoog S."/>
            <person name="da Silveira J.F."/>
            <person name="Henrissat B."/>
            <person name="Nino-Vega G.A."/>
            <person name="Cisalpino P.S."/>
            <person name="Mora-Montes H.M."/>
            <person name="Almeida S.R."/>
            <person name="Stajich J.E."/>
            <person name="Lopes-Bezerra L.M."/>
            <person name="Vasconcelos A.T."/>
            <person name="Felipe M.S."/>
        </authorList>
    </citation>
    <scope>NUCLEOTIDE SEQUENCE [LARGE SCALE GENOMIC DNA]</scope>
    <source>
        <strain evidence="1 2">5110</strain>
    </source>
</reference>
<accession>A0A0C2IUQ2</accession>
<keyword evidence="2" id="KW-1185">Reference proteome</keyword>
<proteinExistence type="predicted"/>